<comment type="subcellular location">
    <subcellularLocation>
        <location evidence="1">Membrane</location>
        <topology evidence="1">Multi-pass membrane protein</topology>
    </subcellularLocation>
</comment>
<dbReference type="EMBL" id="JBBPBM010000002">
    <property type="protein sequence ID" value="KAK8596224.1"/>
    <property type="molecule type" value="Genomic_DNA"/>
</dbReference>
<accession>A0ABR2G7P0</accession>
<keyword evidence="11" id="KW-1185">Reference proteome</keyword>
<dbReference type="Proteomes" id="UP001472677">
    <property type="component" value="Unassembled WGS sequence"/>
</dbReference>
<feature type="chain" id="PRO_5045084814" description="Ammonium transporter AmtB-like domain-containing protein" evidence="8">
    <location>
        <begin position="19"/>
        <end position="126"/>
    </location>
</feature>
<feature type="signal peptide" evidence="8">
    <location>
        <begin position="1"/>
        <end position="18"/>
    </location>
</feature>
<dbReference type="InterPro" id="IPR018047">
    <property type="entry name" value="Ammonium_transpt_CS"/>
</dbReference>
<feature type="domain" description="Ammonium transporter AmtB-like" evidence="9">
    <location>
        <begin position="38"/>
        <end position="121"/>
    </location>
</feature>
<evidence type="ECO:0000256" key="6">
    <source>
        <dbReference type="ARBA" id="ARBA00023136"/>
    </source>
</evidence>
<proteinExistence type="inferred from homology"/>
<dbReference type="InterPro" id="IPR024041">
    <property type="entry name" value="NH4_transpt_AmtB-like_dom"/>
</dbReference>
<dbReference type="PANTHER" id="PTHR11730">
    <property type="entry name" value="AMMONIUM TRANSPORTER"/>
    <property type="match status" value="1"/>
</dbReference>
<sequence length="126" mass="13444">MLQMQSLVASLAISSVLPLHLATAPTFLLEVWYQGKDVTGFVYPVVAHWVWSSSGWLSASLSNPLFASSAIDFAGSGVVRMVSAATGLWDSLIEGPRVARFATFGKPMQMRGHNATLVVLGRSCCG</sequence>
<keyword evidence="5" id="KW-1133">Transmembrane helix</keyword>
<name>A0ABR2G7P0_9ROSI</name>
<evidence type="ECO:0000313" key="11">
    <source>
        <dbReference type="Proteomes" id="UP001472677"/>
    </source>
</evidence>
<dbReference type="PROSITE" id="PS01219">
    <property type="entry name" value="AMMONIUM_TRANSP"/>
    <property type="match status" value="1"/>
</dbReference>
<evidence type="ECO:0000256" key="8">
    <source>
        <dbReference type="SAM" id="SignalP"/>
    </source>
</evidence>
<evidence type="ECO:0000256" key="1">
    <source>
        <dbReference type="ARBA" id="ARBA00004141"/>
    </source>
</evidence>
<organism evidence="10 11">
    <name type="scientific">Hibiscus sabdariffa</name>
    <name type="common">roselle</name>
    <dbReference type="NCBI Taxonomy" id="183260"/>
    <lineage>
        <taxon>Eukaryota</taxon>
        <taxon>Viridiplantae</taxon>
        <taxon>Streptophyta</taxon>
        <taxon>Embryophyta</taxon>
        <taxon>Tracheophyta</taxon>
        <taxon>Spermatophyta</taxon>
        <taxon>Magnoliopsida</taxon>
        <taxon>eudicotyledons</taxon>
        <taxon>Gunneridae</taxon>
        <taxon>Pentapetalae</taxon>
        <taxon>rosids</taxon>
        <taxon>malvids</taxon>
        <taxon>Malvales</taxon>
        <taxon>Malvaceae</taxon>
        <taxon>Malvoideae</taxon>
        <taxon>Hibiscus</taxon>
    </lineage>
</organism>
<evidence type="ECO:0000313" key="10">
    <source>
        <dbReference type="EMBL" id="KAK8596224.1"/>
    </source>
</evidence>
<keyword evidence="7" id="KW-0924">Ammonia transport</keyword>
<dbReference type="Gene3D" id="1.10.3430.10">
    <property type="entry name" value="Ammonium transporter AmtB like domains"/>
    <property type="match status" value="1"/>
</dbReference>
<evidence type="ECO:0000256" key="3">
    <source>
        <dbReference type="ARBA" id="ARBA00022448"/>
    </source>
</evidence>
<reference evidence="10 11" key="1">
    <citation type="journal article" date="2024" name="G3 (Bethesda)">
        <title>Genome assembly of Hibiscus sabdariffa L. provides insights into metabolisms of medicinal natural products.</title>
        <authorList>
            <person name="Kim T."/>
        </authorList>
    </citation>
    <scope>NUCLEOTIDE SEQUENCE [LARGE SCALE GENOMIC DNA]</scope>
    <source>
        <strain evidence="10">TK-2024</strain>
        <tissue evidence="10">Old leaves</tissue>
    </source>
</reference>
<comment type="similarity">
    <text evidence="2">Belongs to the ammonia transporter channel (TC 1.A.11.2) family.</text>
</comment>
<keyword evidence="8" id="KW-0732">Signal</keyword>
<evidence type="ECO:0000256" key="5">
    <source>
        <dbReference type="ARBA" id="ARBA00022989"/>
    </source>
</evidence>
<dbReference type="SUPFAM" id="SSF111352">
    <property type="entry name" value="Ammonium transporter"/>
    <property type="match status" value="1"/>
</dbReference>
<dbReference type="PANTHER" id="PTHR11730:SF95">
    <property type="entry name" value="AMMONIUM TRANSPORTER 1 MEMBER 3"/>
    <property type="match status" value="1"/>
</dbReference>
<evidence type="ECO:0000259" key="9">
    <source>
        <dbReference type="Pfam" id="PF00909"/>
    </source>
</evidence>
<gene>
    <name evidence="10" type="ORF">V6N12_064723</name>
</gene>
<comment type="caution">
    <text evidence="10">The sequence shown here is derived from an EMBL/GenBank/DDBJ whole genome shotgun (WGS) entry which is preliminary data.</text>
</comment>
<dbReference type="Pfam" id="PF00909">
    <property type="entry name" value="Ammonium_transp"/>
    <property type="match status" value="1"/>
</dbReference>
<dbReference type="InterPro" id="IPR029020">
    <property type="entry name" value="Ammonium/urea_transptr"/>
</dbReference>
<keyword evidence="6" id="KW-0472">Membrane</keyword>
<evidence type="ECO:0000256" key="7">
    <source>
        <dbReference type="ARBA" id="ARBA00023177"/>
    </source>
</evidence>
<keyword evidence="4" id="KW-0812">Transmembrane</keyword>
<evidence type="ECO:0000256" key="2">
    <source>
        <dbReference type="ARBA" id="ARBA00005887"/>
    </source>
</evidence>
<evidence type="ECO:0000256" key="4">
    <source>
        <dbReference type="ARBA" id="ARBA00022692"/>
    </source>
</evidence>
<protein>
    <recommendedName>
        <fullName evidence="9">Ammonium transporter AmtB-like domain-containing protein</fullName>
    </recommendedName>
</protein>
<keyword evidence="3" id="KW-0813">Transport</keyword>